<proteinExistence type="inferred from homology"/>
<evidence type="ECO:0000256" key="10">
    <source>
        <dbReference type="SAM" id="SignalP"/>
    </source>
</evidence>
<comment type="similarity">
    <text evidence="2 9">Belongs to the cytochrome P450 family.</text>
</comment>
<dbReference type="FunFam" id="1.10.630.10:FF:000043">
    <property type="entry name" value="Cytochrome P450 99A2"/>
    <property type="match status" value="1"/>
</dbReference>
<dbReference type="InterPro" id="IPR036396">
    <property type="entry name" value="Cyt_P450_sf"/>
</dbReference>
<evidence type="ECO:0000256" key="3">
    <source>
        <dbReference type="ARBA" id="ARBA00022617"/>
    </source>
</evidence>
<dbReference type="GO" id="GO:0004497">
    <property type="term" value="F:monooxygenase activity"/>
    <property type="evidence" value="ECO:0007669"/>
    <property type="project" value="UniProtKB-KW"/>
</dbReference>
<dbReference type="AlphaFoldDB" id="A0AAV5EXD5"/>
<evidence type="ECO:0000256" key="1">
    <source>
        <dbReference type="ARBA" id="ARBA00001971"/>
    </source>
</evidence>
<dbReference type="PANTHER" id="PTHR47955">
    <property type="entry name" value="CYTOCHROME P450 FAMILY 71 PROTEIN"/>
    <property type="match status" value="1"/>
</dbReference>
<reference evidence="11" key="2">
    <citation type="submission" date="2021-12" db="EMBL/GenBank/DDBJ databases">
        <title>Resequencing data analysis of finger millet.</title>
        <authorList>
            <person name="Hatakeyama M."/>
            <person name="Aluri S."/>
            <person name="Balachadran M.T."/>
            <person name="Sivarajan S.R."/>
            <person name="Poveda L."/>
            <person name="Shimizu-Inatsugi R."/>
            <person name="Schlapbach R."/>
            <person name="Sreeman S.M."/>
            <person name="Shimizu K.K."/>
        </authorList>
    </citation>
    <scope>NUCLEOTIDE SEQUENCE</scope>
</reference>
<dbReference type="SUPFAM" id="SSF48264">
    <property type="entry name" value="Cytochrome P450"/>
    <property type="match status" value="1"/>
</dbReference>
<evidence type="ECO:0000256" key="2">
    <source>
        <dbReference type="ARBA" id="ARBA00010617"/>
    </source>
</evidence>
<dbReference type="PROSITE" id="PS00086">
    <property type="entry name" value="CYTOCHROME_P450"/>
    <property type="match status" value="1"/>
</dbReference>
<name>A0AAV5EXD5_ELECO</name>
<dbReference type="GO" id="GO:0016705">
    <property type="term" value="F:oxidoreductase activity, acting on paired donors, with incorporation or reduction of molecular oxygen"/>
    <property type="evidence" value="ECO:0007669"/>
    <property type="project" value="InterPro"/>
</dbReference>
<reference evidence="11" key="1">
    <citation type="journal article" date="2018" name="DNA Res.">
        <title>Multiple hybrid de novo genome assembly of finger millet, an orphan allotetraploid crop.</title>
        <authorList>
            <person name="Hatakeyama M."/>
            <person name="Aluri S."/>
            <person name="Balachadran M.T."/>
            <person name="Sivarajan S.R."/>
            <person name="Patrignani A."/>
            <person name="Gruter S."/>
            <person name="Poveda L."/>
            <person name="Shimizu-Inatsugi R."/>
            <person name="Baeten J."/>
            <person name="Francoijs K.J."/>
            <person name="Nataraja K.N."/>
            <person name="Reddy Y.A.N."/>
            <person name="Phadnis S."/>
            <person name="Ravikumar R.L."/>
            <person name="Schlapbach R."/>
            <person name="Sreeman S.M."/>
            <person name="Shimizu K.K."/>
        </authorList>
    </citation>
    <scope>NUCLEOTIDE SEQUENCE</scope>
</reference>
<dbReference type="GO" id="GO:0005506">
    <property type="term" value="F:iron ion binding"/>
    <property type="evidence" value="ECO:0007669"/>
    <property type="project" value="InterPro"/>
</dbReference>
<evidence type="ECO:0000313" key="11">
    <source>
        <dbReference type="EMBL" id="GJN27266.1"/>
    </source>
</evidence>
<dbReference type="Proteomes" id="UP001054889">
    <property type="component" value="Unassembled WGS sequence"/>
</dbReference>
<evidence type="ECO:0000256" key="9">
    <source>
        <dbReference type="RuleBase" id="RU000461"/>
    </source>
</evidence>
<feature type="chain" id="PRO_5043394411" evidence="10">
    <location>
        <begin position="33"/>
        <end position="524"/>
    </location>
</feature>
<feature type="binding site" description="axial binding residue" evidence="8">
    <location>
        <position position="466"/>
    </location>
    <ligand>
        <name>heme</name>
        <dbReference type="ChEBI" id="CHEBI:30413"/>
    </ligand>
    <ligandPart>
        <name>Fe</name>
        <dbReference type="ChEBI" id="CHEBI:18248"/>
    </ligandPart>
</feature>
<keyword evidence="3 8" id="KW-0349">Heme</keyword>
<evidence type="ECO:0000256" key="8">
    <source>
        <dbReference type="PIRSR" id="PIRSR602401-1"/>
    </source>
</evidence>
<keyword evidence="10" id="KW-0732">Signal</keyword>
<dbReference type="InterPro" id="IPR002401">
    <property type="entry name" value="Cyt_P450_E_grp-I"/>
</dbReference>
<feature type="signal peptide" evidence="10">
    <location>
        <begin position="1"/>
        <end position="32"/>
    </location>
</feature>
<comment type="cofactor">
    <cofactor evidence="1 8">
        <name>heme</name>
        <dbReference type="ChEBI" id="CHEBI:30413"/>
    </cofactor>
</comment>
<organism evidence="11 12">
    <name type="scientific">Eleusine coracana subsp. coracana</name>
    <dbReference type="NCBI Taxonomy" id="191504"/>
    <lineage>
        <taxon>Eukaryota</taxon>
        <taxon>Viridiplantae</taxon>
        <taxon>Streptophyta</taxon>
        <taxon>Embryophyta</taxon>
        <taxon>Tracheophyta</taxon>
        <taxon>Spermatophyta</taxon>
        <taxon>Magnoliopsida</taxon>
        <taxon>Liliopsida</taxon>
        <taxon>Poales</taxon>
        <taxon>Poaceae</taxon>
        <taxon>PACMAD clade</taxon>
        <taxon>Chloridoideae</taxon>
        <taxon>Cynodonteae</taxon>
        <taxon>Eleusininae</taxon>
        <taxon>Eleusine</taxon>
    </lineage>
</organism>
<dbReference type="EMBL" id="BQKI01000079">
    <property type="protein sequence ID" value="GJN27266.1"/>
    <property type="molecule type" value="Genomic_DNA"/>
</dbReference>
<evidence type="ECO:0000313" key="12">
    <source>
        <dbReference type="Proteomes" id="UP001054889"/>
    </source>
</evidence>
<protein>
    <submittedName>
        <fullName evidence="11">Uncharacterized protein</fullName>
    </submittedName>
</protein>
<keyword evidence="6 8" id="KW-0408">Iron</keyword>
<dbReference type="Pfam" id="PF00067">
    <property type="entry name" value="p450"/>
    <property type="match status" value="1"/>
</dbReference>
<dbReference type="InterPro" id="IPR001128">
    <property type="entry name" value="Cyt_P450"/>
</dbReference>
<dbReference type="Gene3D" id="1.10.630.10">
    <property type="entry name" value="Cytochrome P450"/>
    <property type="match status" value="1"/>
</dbReference>
<evidence type="ECO:0000256" key="7">
    <source>
        <dbReference type="ARBA" id="ARBA00023033"/>
    </source>
</evidence>
<dbReference type="GO" id="GO:0020037">
    <property type="term" value="F:heme binding"/>
    <property type="evidence" value="ECO:0007669"/>
    <property type="project" value="InterPro"/>
</dbReference>
<dbReference type="PRINTS" id="PR00463">
    <property type="entry name" value="EP450I"/>
</dbReference>
<evidence type="ECO:0000256" key="5">
    <source>
        <dbReference type="ARBA" id="ARBA00023002"/>
    </source>
</evidence>
<dbReference type="PANTHER" id="PTHR47955:SF19">
    <property type="entry name" value="CYTOCHROME P450 71A9-LIKE ISOFORM X1"/>
    <property type="match status" value="1"/>
</dbReference>
<dbReference type="CDD" id="cd11072">
    <property type="entry name" value="CYP71-like"/>
    <property type="match status" value="1"/>
</dbReference>
<comment type="caution">
    <text evidence="11">The sequence shown here is derived from an EMBL/GenBank/DDBJ whole genome shotgun (WGS) entry which is preliminary data.</text>
</comment>
<accession>A0AAV5EXD5</accession>
<keyword evidence="4 8" id="KW-0479">Metal-binding</keyword>
<keyword evidence="5 9" id="KW-0560">Oxidoreductase</keyword>
<keyword evidence="12" id="KW-1185">Reference proteome</keyword>
<sequence>METLQSNELFAGLLLLLVTILLLKQLLPASKASSTKSKSRTTSLPRPRGLPIIGNLHQLGALPHNSLAALSARLGAPLMLLRLGSVPALVVSTADALRAVFQPNDRAMSGRPVQYAAARITYGMRDIVFSHPDGAFWRSARRASLSELLGAPRVRGFRGVREGEAAALVDAVADESRAGSPVNLSEKVMATSNKIVRRVAFGDDEEGDESIDAGAVLEETQYLLGAFFVVDYIPWLGWIDTLRGLRRRLEKNFRELDAFYERVIDDHIKKKRGEESKEQDLVDVLLRLHDDPAHGSTFGNRSHLKGILTDMFIAGTDTASATVEWTMTELLRHPDVLAKAQNEVRSVVVVAGNGRDDDDGMVREADVPGLTYLKQVIREAMRLHPPVPILVPRETIEPCTVYGHAIPAGTRVLVNAKAIGLDPAAWGPDAAAFLPERHEEIDDLSDHKPWHDSFALVPFGVGRRSCPGVHFATAVVELLLANLLFCFDWRTPAGGQQVDVEEEIGLTVHRKNPLVLVAERRAVK</sequence>
<dbReference type="InterPro" id="IPR017972">
    <property type="entry name" value="Cyt_P450_CS"/>
</dbReference>
<dbReference type="PRINTS" id="PR00385">
    <property type="entry name" value="P450"/>
</dbReference>
<evidence type="ECO:0000256" key="6">
    <source>
        <dbReference type="ARBA" id="ARBA00023004"/>
    </source>
</evidence>
<keyword evidence="7 9" id="KW-0503">Monooxygenase</keyword>
<evidence type="ECO:0000256" key="4">
    <source>
        <dbReference type="ARBA" id="ARBA00022723"/>
    </source>
</evidence>
<gene>
    <name evidence="11" type="primary">gb15272</name>
    <name evidence="11" type="ORF">PR202_gb15272</name>
</gene>